<organism evidence="12 13">
    <name type="scientific">Psophocarpus tetragonolobus</name>
    <name type="common">Winged bean</name>
    <name type="synonym">Dolichos tetragonolobus</name>
    <dbReference type="NCBI Taxonomy" id="3891"/>
    <lineage>
        <taxon>Eukaryota</taxon>
        <taxon>Viridiplantae</taxon>
        <taxon>Streptophyta</taxon>
        <taxon>Embryophyta</taxon>
        <taxon>Tracheophyta</taxon>
        <taxon>Spermatophyta</taxon>
        <taxon>Magnoliopsida</taxon>
        <taxon>eudicotyledons</taxon>
        <taxon>Gunneridae</taxon>
        <taxon>Pentapetalae</taxon>
        <taxon>rosids</taxon>
        <taxon>fabids</taxon>
        <taxon>Fabales</taxon>
        <taxon>Fabaceae</taxon>
        <taxon>Papilionoideae</taxon>
        <taxon>50 kb inversion clade</taxon>
        <taxon>NPAAA clade</taxon>
        <taxon>indigoferoid/millettioid clade</taxon>
        <taxon>Phaseoleae</taxon>
        <taxon>Psophocarpus</taxon>
    </lineage>
</organism>
<dbReference type="Proteomes" id="UP001386955">
    <property type="component" value="Unassembled WGS sequence"/>
</dbReference>
<dbReference type="PANTHER" id="PTHR48063:SF63">
    <property type="entry name" value="LEUCINE-RICH RECEPTOR-LIKE KINASE FAMILY PROTEIN"/>
    <property type="match status" value="1"/>
</dbReference>
<accession>A0AAN9NVU7</accession>
<evidence type="ECO:0000256" key="2">
    <source>
        <dbReference type="ARBA" id="ARBA00009592"/>
    </source>
</evidence>
<evidence type="ECO:0000313" key="13">
    <source>
        <dbReference type="Proteomes" id="UP001386955"/>
    </source>
</evidence>
<name>A0AAN9NVU7_PSOTE</name>
<dbReference type="FunFam" id="3.80.10.10:FF:000111">
    <property type="entry name" value="LRR receptor-like serine/threonine-protein kinase ERECTA"/>
    <property type="match status" value="1"/>
</dbReference>
<dbReference type="InterPro" id="IPR032675">
    <property type="entry name" value="LRR_dom_sf"/>
</dbReference>
<dbReference type="AlphaFoldDB" id="A0AAN9NVU7"/>
<proteinExistence type="inferred from homology"/>
<dbReference type="Gene3D" id="3.80.10.10">
    <property type="entry name" value="Ribonuclease Inhibitor"/>
    <property type="match status" value="1"/>
</dbReference>
<dbReference type="SUPFAM" id="SSF52058">
    <property type="entry name" value="L domain-like"/>
    <property type="match status" value="1"/>
</dbReference>
<evidence type="ECO:0000313" key="12">
    <source>
        <dbReference type="EMBL" id="KAK7380310.1"/>
    </source>
</evidence>
<keyword evidence="10" id="KW-0325">Glycoprotein</keyword>
<dbReference type="PRINTS" id="PR00019">
    <property type="entry name" value="LEURICHRPT"/>
</dbReference>
<evidence type="ECO:0000256" key="1">
    <source>
        <dbReference type="ARBA" id="ARBA00004479"/>
    </source>
</evidence>
<keyword evidence="3" id="KW-0433">Leucine-rich repeat</keyword>
<protein>
    <submittedName>
        <fullName evidence="12">Uncharacterized protein</fullName>
    </submittedName>
</protein>
<evidence type="ECO:0000256" key="6">
    <source>
        <dbReference type="ARBA" id="ARBA00022737"/>
    </source>
</evidence>
<evidence type="ECO:0000256" key="5">
    <source>
        <dbReference type="ARBA" id="ARBA00022729"/>
    </source>
</evidence>
<comment type="similarity">
    <text evidence="2">Belongs to the RLP family.</text>
</comment>
<keyword evidence="13" id="KW-1185">Reference proteome</keyword>
<gene>
    <name evidence="12" type="ORF">VNO78_32818</name>
</gene>
<dbReference type="EMBL" id="JAYMYS010000009">
    <property type="protein sequence ID" value="KAK7380310.1"/>
    <property type="molecule type" value="Genomic_DNA"/>
</dbReference>
<keyword evidence="4 11" id="KW-0812">Transmembrane</keyword>
<keyword evidence="6" id="KW-0677">Repeat</keyword>
<comment type="subcellular location">
    <subcellularLocation>
        <location evidence="1">Membrane</location>
        <topology evidence="1">Single-pass type I membrane protein</topology>
    </subcellularLocation>
</comment>
<sequence>MFLCRCTVHILNTRTRNTIEAQTCLFRLDLSTNQLEGTIPTSLGNLCNLRDDLAISGGSLPPSMGSLAELNFLRTRNNSLSSTFPTILKKTNKLIFLDLGENKFSGTIPTWVGESLLNMKILLLRSNKFLGHIPKGMCHMSFLQVLDLAQNNLYTSMSVRSTIASVLLWLKGREDEYKNFLGLVTSIDLSNNKLLGAIPREITDLNGLNFLNLSHDQLIGHIPQAIGNMRSLQATYFSRNQLTGEIPPSISNLSFLSMLDLSYNHLEGKIPTGTQLQTFDASNFIGNNLCGPPLPVNCSSNGKIQNSDYKGKQSDRHGMNWFFVSMTCGFVVGFWIVIAPLLICRSWRYAYFNFLDHVLFKLQSFH</sequence>
<dbReference type="PANTHER" id="PTHR48063">
    <property type="entry name" value="LRR RECEPTOR-LIKE KINASE"/>
    <property type="match status" value="1"/>
</dbReference>
<dbReference type="GO" id="GO:0016020">
    <property type="term" value="C:membrane"/>
    <property type="evidence" value="ECO:0007669"/>
    <property type="project" value="UniProtKB-SubCell"/>
</dbReference>
<evidence type="ECO:0000256" key="4">
    <source>
        <dbReference type="ARBA" id="ARBA00022692"/>
    </source>
</evidence>
<evidence type="ECO:0000256" key="10">
    <source>
        <dbReference type="ARBA" id="ARBA00023180"/>
    </source>
</evidence>
<keyword evidence="5" id="KW-0732">Signal</keyword>
<evidence type="ECO:0000256" key="8">
    <source>
        <dbReference type="ARBA" id="ARBA00023136"/>
    </source>
</evidence>
<dbReference type="FunFam" id="3.80.10.10:FF:000041">
    <property type="entry name" value="LRR receptor-like serine/threonine-protein kinase ERECTA"/>
    <property type="match status" value="1"/>
</dbReference>
<dbReference type="Pfam" id="PF00560">
    <property type="entry name" value="LRR_1"/>
    <property type="match status" value="5"/>
</dbReference>
<evidence type="ECO:0000256" key="9">
    <source>
        <dbReference type="ARBA" id="ARBA00023170"/>
    </source>
</evidence>
<keyword evidence="7 11" id="KW-1133">Transmembrane helix</keyword>
<keyword evidence="9" id="KW-0675">Receptor</keyword>
<reference evidence="12 13" key="1">
    <citation type="submission" date="2024-01" db="EMBL/GenBank/DDBJ databases">
        <title>The genomes of 5 underutilized Papilionoideae crops provide insights into root nodulation and disease resistanc.</title>
        <authorList>
            <person name="Jiang F."/>
        </authorList>
    </citation>
    <scope>NUCLEOTIDE SEQUENCE [LARGE SCALE GENOMIC DNA]</scope>
    <source>
        <strain evidence="12">DUOXIRENSHENG_FW03</strain>
        <tissue evidence="12">Leaves</tissue>
    </source>
</reference>
<feature type="transmembrane region" description="Helical" evidence="11">
    <location>
        <begin position="321"/>
        <end position="343"/>
    </location>
</feature>
<comment type="caution">
    <text evidence="12">The sequence shown here is derived from an EMBL/GenBank/DDBJ whole genome shotgun (WGS) entry which is preliminary data.</text>
</comment>
<evidence type="ECO:0000256" key="3">
    <source>
        <dbReference type="ARBA" id="ARBA00022614"/>
    </source>
</evidence>
<dbReference type="InterPro" id="IPR046956">
    <property type="entry name" value="RLP23-like"/>
</dbReference>
<keyword evidence="8 11" id="KW-0472">Membrane</keyword>
<evidence type="ECO:0000256" key="11">
    <source>
        <dbReference type="SAM" id="Phobius"/>
    </source>
</evidence>
<dbReference type="InterPro" id="IPR001611">
    <property type="entry name" value="Leu-rich_rpt"/>
</dbReference>
<evidence type="ECO:0000256" key="7">
    <source>
        <dbReference type="ARBA" id="ARBA00022989"/>
    </source>
</evidence>